<feature type="transmembrane region" description="Helical" evidence="1">
    <location>
        <begin position="79"/>
        <end position="102"/>
    </location>
</feature>
<accession>A0A6I3M1S8</accession>
<keyword evidence="1" id="KW-0472">Membrane</keyword>
<feature type="transmembrane region" description="Helical" evidence="1">
    <location>
        <begin position="122"/>
        <end position="144"/>
    </location>
</feature>
<feature type="transmembrane region" description="Helical" evidence="1">
    <location>
        <begin position="225"/>
        <end position="250"/>
    </location>
</feature>
<protein>
    <submittedName>
        <fullName evidence="2">Uncharacterized protein</fullName>
    </submittedName>
</protein>
<gene>
    <name evidence="2" type="ORF">GJ743_00485</name>
</gene>
<dbReference type="Proteomes" id="UP000433071">
    <property type="component" value="Unassembled WGS sequence"/>
</dbReference>
<evidence type="ECO:0000313" key="3">
    <source>
        <dbReference type="Proteomes" id="UP000433071"/>
    </source>
</evidence>
<dbReference type="AlphaFoldDB" id="A0A6I3M1S8"/>
<evidence type="ECO:0000256" key="1">
    <source>
        <dbReference type="SAM" id="Phobius"/>
    </source>
</evidence>
<dbReference type="RefSeq" id="WP_155049974.1">
    <property type="nucleotide sequence ID" value="NZ_BAAAIB010000007.1"/>
</dbReference>
<proteinExistence type="predicted"/>
<keyword evidence="3" id="KW-1185">Reference proteome</keyword>
<organism evidence="2 3">
    <name type="scientific">Agromyces bracchium</name>
    <dbReference type="NCBI Taxonomy" id="88376"/>
    <lineage>
        <taxon>Bacteria</taxon>
        <taxon>Bacillati</taxon>
        <taxon>Actinomycetota</taxon>
        <taxon>Actinomycetes</taxon>
        <taxon>Micrococcales</taxon>
        <taxon>Microbacteriaceae</taxon>
        <taxon>Agromyces</taxon>
    </lineage>
</organism>
<keyword evidence="1" id="KW-1133">Transmembrane helix</keyword>
<feature type="transmembrane region" description="Helical" evidence="1">
    <location>
        <begin position="193"/>
        <end position="218"/>
    </location>
</feature>
<evidence type="ECO:0000313" key="2">
    <source>
        <dbReference type="EMBL" id="MTH66848.1"/>
    </source>
</evidence>
<keyword evidence="1" id="KW-0812">Transmembrane</keyword>
<feature type="transmembrane region" description="Helical" evidence="1">
    <location>
        <begin position="156"/>
        <end position="181"/>
    </location>
</feature>
<feature type="transmembrane region" description="Helical" evidence="1">
    <location>
        <begin position="262"/>
        <end position="284"/>
    </location>
</feature>
<dbReference type="OrthoDB" id="5003944at2"/>
<name>A0A6I3M1S8_9MICO</name>
<dbReference type="EMBL" id="WMLB01000001">
    <property type="protein sequence ID" value="MTH66848.1"/>
    <property type="molecule type" value="Genomic_DNA"/>
</dbReference>
<comment type="caution">
    <text evidence="2">The sequence shown here is derived from an EMBL/GenBank/DDBJ whole genome shotgun (WGS) entry which is preliminary data.</text>
</comment>
<sequence length="300" mass="30819">MSTPGIEGRLFGAAMLMLPGEFRSEYGEEIRVLARDTVREAQSQGAGSARSARRRIVVDLLLAAMREHARKESVMHFNLAGLGAGIATAIGLPMVIASYSSYGFWGLVRQTGAVVGFDSSDVVVHPTIVLVGAVLTAIGLLALVHRLATASPAASSTLRIAAVVGSAMVGLGGAAMFAYALPTVSEWRGAFDLVGGLLLGPGFLVILAVLIAAGVIALRTRALGVLSFAPLAVAGSLVLLMVVALLGFATGMPMEAFVRGPAMVVSVWLVPATSVLLGAALALTPIPSGARVRRSEPRPA</sequence>
<reference evidence="2 3" key="1">
    <citation type="submission" date="2019-11" db="EMBL/GenBank/DDBJ databases">
        <title>Agromyces kandeliae sp. nov., isolated from mangrove soil.</title>
        <authorList>
            <person name="Wang R."/>
        </authorList>
    </citation>
    <scope>NUCLEOTIDE SEQUENCE [LARGE SCALE GENOMIC DNA]</scope>
    <source>
        <strain evidence="2 3">JCM 11433</strain>
    </source>
</reference>